<dbReference type="Pfam" id="PF20179">
    <property type="entry name" value="MSS51_C"/>
    <property type="match status" value="1"/>
</dbReference>
<dbReference type="PANTHER" id="PTHR28069">
    <property type="entry name" value="GH20023P"/>
    <property type="match status" value="1"/>
</dbReference>
<dbReference type="InterPro" id="IPR046824">
    <property type="entry name" value="Mss51-like_C"/>
</dbReference>
<gene>
    <name evidence="2" type="ORF">HPHI1048_LOCUS11799</name>
</gene>
<feature type="domain" description="Mitochondrial splicing suppressor 51-like C-terminal" evidence="1">
    <location>
        <begin position="121"/>
        <end position="303"/>
    </location>
</feature>
<dbReference type="EMBL" id="HBEO01017373">
    <property type="protein sequence ID" value="CAD8486568.1"/>
    <property type="molecule type" value="Transcribed_RNA"/>
</dbReference>
<dbReference type="PANTHER" id="PTHR28069:SF1">
    <property type="entry name" value="PROTEIN MSS51, MITOCHONDRIAL"/>
    <property type="match status" value="1"/>
</dbReference>
<accession>A0A7S0EKJ4</accession>
<reference evidence="2" key="1">
    <citation type="submission" date="2021-01" db="EMBL/GenBank/DDBJ databases">
        <authorList>
            <person name="Corre E."/>
            <person name="Pelletier E."/>
            <person name="Niang G."/>
            <person name="Scheremetjew M."/>
            <person name="Finn R."/>
            <person name="Kale V."/>
            <person name="Holt S."/>
            <person name="Cochrane G."/>
            <person name="Meng A."/>
            <person name="Brown T."/>
            <person name="Cohen L."/>
        </authorList>
    </citation>
    <scope>NUCLEOTIDE SEQUENCE</scope>
    <source>
        <strain evidence="2">CCMP325</strain>
    </source>
</reference>
<dbReference type="AlphaFoldDB" id="A0A7S0EKJ4"/>
<name>A0A7S0EKJ4_9CRYP</name>
<protein>
    <recommendedName>
        <fullName evidence="1">Mitochondrial splicing suppressor 51-like C-terminal domain-containing protein</fullName>
    </recommendedName>
</protein>
<sequence length="321" mass="36476">MMNISFQMRMFCTRNGIWRKNGFRHFSTKSPSNDDISTEINSLLFLPSSLQERMDVVEMEERGDHDRLHFAIPSYTLKKPRETVLKSWGHYFANRGFDGPPSLAYHNKRLITMLTAAYTGPITILKGLEILNADHVNSTEGKRRLEIHVVGAASQEETLLLTYWTEIGALLPHCSIRIRLIGPELSARAIIDPNVTLSTNLAATLHQCSYDEFLINKKVRSSAPDLVVMLNPGIGTDFQPWERSLSQLLELRSQSSRPVPILCTAFDEQDQERDLAALQRVGFPEETQIKPADNPFASFLLERSQNDSGRIIRCNARWMAF</sequence>
<proteinExistence type="predicted"/>
<evidence type="ECO:0000313" key="2">
    <source>
        <dbReference type="EMBL" id="CAD8486568.1"/>
    </source>
</evidence>
<evidence type="ECO:0000259" key="1">
    <source>
        <dbReference type="Pfam" id="PF20179"/>
    </source>
</evidence>
<organism evidence="2">
    <name type="scientific">Hanusia phi</name>
    <dbReference type="NCBI Taxonomy" id="3032"/>
    <lineage>
        <taxon>Eukaryota</taxon>
        <taxon>Cryptophyceae</taxon>
        <taxon>Pyrenomonadales</taxon>
        <taxon>Geminigeraceae</taxon>
        <taxon>Hanusia</taxon>
    </lineage>
</organism>